<dbReference type="CDD" id="cd01949">
    <property type="entry name" value="GGDEF"/>
    <property type="match status" value="1"/>
</dbReference>
<evidence type="ECO:0000256" key="1">
    <source>
        <dbReference type="ARBA" id="ARBA00012528"/>
    </source>
</evidence>
<sequence length="414" mass="46133">MWLTVHLTSIGAGVGAAVVLTFLVFSAAFLVFVSHNRVHIRYLILQAVFLPYLIGFALYTSGSEHSWILFWFRICVSGLILTPLALELFLESLLDIRRLFVQLVIGLGSLIFLFILWGDPSLMTTGNIVVHQRGFTSVVKGPVFPLFSLVSLSSVLFSLGWFCRRLFTEEQLWRQYRLIITGLSIWLASIIVDALVAMKVLISVSTPWVGPVAMVITVGLHLGSMVEKNAREMQRQTDENEVLRHRLKYDPLTGLFSREFFNSILEIEAESWARSPQEHSILFIDADNFKGVNDRYGHTVGDRVLKMIGSIVRANVRRSDIPARYGGDEFIVLLKQCGRNVARDLGEKIIREYCEGLRLQIPGVPEGFSGLSIGIASTSLIASGGNKDLIAVADEAMYQSKQKGKNRVVVAEAG</sequence>
<evidence type="ECO:0000259" key="4">
    <source>
        <dbReference type="PROSITE" id="PS50887"/>
    </source>
</evidence>
<dbReference type="PANTHER" id="PTHR45138:SF9">
    <property type="entry name" value="DIGUANYLATE CYCLASE DGCM-RELATED"/>
    <property type="match status" value="1"/>
</dbReference>
<evidence type="ECO:0000256" key="2">
    <source>
        <dbReference type="ARBA" id="ARBA00034247"/>
    </source>
</evidence>
<evidence type="ECO:0000313" key="5">
    <source>
        <dbReference type="EMBL" id="ORC36948.1"/>
    </source>
</evidence>
<feature type="transmembrane region" description="Helical" evidence="3">
    <location>
        <begin position="143"/>
        <end position="164"/>
    </location>
</feature>
<dbReference type="GO" id="GO:0043709">
    <property type="term" value="P:cell adhesion involved in single-species biofilm formation"/>
    <property type="evidence" value="ECO:0007669"/>
    <property type="project" value="TreeGrafter"/>
</dbReference>
<dbReference type="STRING" id="1963862.B4O97_04805"/>
<gene>
    <name evidence="5" type="ORF">B4O97_04805</name>
</gene>
<feature type="transmembrane region" description="Helical" evidence="3">
    <location>
        <begin position="40"/>
        <end position="62"/>
    </location>
</feature>
<accession>A0A1Y1S1X6</accession>
<comment type="catalytic activity">
    <reaction evidence="2">
        <text>2 GTP = 3',3'-c-di-GMP + 2 diphosphate</text>
        <dbReference type="Rhea" id="RHEA:24898"/>
        <dbReference type="ChEBI" id="CHEBI:33019"/>
        <dbReference type="ChEBI" id="CHEBI:37565"/>
        <dbReference type="ChEBI" id="CHEBI:58805"/>
        <dbReference type="EC" id="2.7.7.65"/>
    </reaction>
</comment>
<feature type="transmembrane region" description="Helical" evidence="3">
    <location>
        <begin position="176"/>
        <end position="202"/>
    </location>
</feature>
<keyword evidence="6" id="KW-1185">Reference proteome</keyword>
<dbReference type="EC" id="2.7.7.65" evidence="1"/>
<keyword evidence="3" id="KW-0472">Membrane</keyword>
<protein>
    <recommendedName>
        <fullName evidence="1">diguanylate cyclase</fullName>
        <ecNumber evidence="1">2.7.7.65</ecNumber>
    </recommendedName>
</protein>
<comment type="caution">
    <text evidence="5">The sequence shown here is derived from an EMBL/GenBank/DDBJ whole genome shotgun (WGS) entry which is preliminary data.</text>
</comment>
<dbReference type="Proteomes" id="UP000192343">
    <property type="component" value="Unassembled WGS sequence"/>
</dbReference>
<feature type="domain" description="GGDEF" evidence="4">
    <location>
        <begin position="277"/>
        <end position="413"/>
    </location>
</feature>
<dbReference type="GO" id="GO:1902201">
    <property type="term" value="P:negative regulation of bacterial-type flagellum-dependent cell motility"/>
    <property type="evidence" value="ECO:0007669"/>
    <property type="project" value="TreeGrafter"/>
</dbReference>
<feature type="transmembrane region" description="Helical" evidence="3">
    <location>
        <begin position="68"/>
        <end position="90"/>
    </location>
</feature>
<name>A0A1Y1S1X6_9SPIO</name>
<dbReference type="SMART" id="SM00267">
    <property type="entry name" value="GGDEF"/>
    <property type="match status" value="1"/>
</dbReference>
<dbReference type="EMBL" id="MWQY01000004">
    <property type="protein sequence ID" value="ORC36948.1"/>
    <property type="molecule type" value="Genomic_DNA"/>
</dbReference>
<dbReference type="OrthoDB" id="9779586at2"/>
<reference evidence="5 6" key="1">
    <citation type="submission" date="2017-03" db="EMBL/GenBank/DDBJ databases">
        <title>Draft Genome sequence of Marispirochaeta sp. strain JC444.</title>
        <authorList>
            <person name="Shivani Y."/>
            <person name="Subhash Y."/>
            <person name="Sasikala C."/>
            <person name="Ramana C."/>
        </authorList>
    </citation>
    <scope>NUCLEOTIDE SEQUENCE [LARGE SCALE GENOMIC DNA]</scope>
    <source>
        <strain evidence="5 6">JC444</strain>
    </source>
</reference>
<dbReference type="GO" id="GO:0052621">
    <property type="term" value="F:diguanylate cyclase activity"/>
    <property type="evidence" value="ECO:0007669"/>
    <property type="project" value="UniProtKB-EC"/>
</dbReference>
<evidence type="ECO:0000313" key="6">
    <source>
        <dbReference type="Proteomes" id="UP000192343"/>
    </source>
</evidence>
<dbReference type="FunFam" id="3.30.70.270:FF:000001">
    <property type="entry name" value="Diguanylate cyclase domain protein"/>
    <property type="match status" value="1"/>
</dbReference>
<keyword evidence="3" id="KW-1133">Transmembrane helix</keyword>
<dbReference type="SUPFAM" id="SSF55073">
    <property type="entry name" value="Nucleotide cyclase"/>
    <property type="match status" value="1"/>
</dbReference>
<feature type="transmembrane region" description="Helical" evidence="3">
    <location>
        <begin position="208"/>
        <end position="226"/>
    </location>
</feature>
<evidence type="ECO:0000256" key="3">
    <source>
        <dbReference type="SAM" id="Phobius"/>
    </source>
</evidence>
<feature type="transmembrane region" description="Helical" evidence="3">
    <location>
        <begin position="99"/>
        <end position="117"/>
    </location>
</feature>
<dbReference type="InterPro" id="IPR043128">
    <property type="entry name" value="Rev_trsase/Diguanyl_cyclase"/>
</dbReference>
<dbReference type="RefSeq" id="WP_083048821.1">
    <property type="nucleotide sequence ID" value="NZ_CAXXQO010000003.1"/>
</dbReference>
<dbReference type="GO" id="GO:0005886">
    <property type="term" value="C:plasma membrane"/>
    <property type="evidence" value="ECO:0007669"/>
    <property type="project" value="TreeGrafter"/>
</dbReference>
<feature type="transmembrane region" description="Helical" evidence="3">
    <location>
        <begin position="12"/>
        <end position="33"/>
    </location>
</feature>
<dbReference type="PROSITE" id="PS50887">
    <property type="entry name" value="GGDEF"/>
    <property type="match status" value="1"/>
</dbReference>
<dbReference type="NCBIfam" id="TIGR00254">
    <property type="entry name" value="GGDEF"/>
    <property type="match status" value="1"/>
</dbReference>
<proteinExistence type="predicted"/>
<dbReference type="Pfam" id="PF00990">
    <property type="entry name" value="GGDEF"/>
    <property type="match status" value="1"/>
</dbReference>
<dbReference type="Gene3D" id="3.30.70.270">
    <property type="match status" value="1"/>
</dbReference>
<dbReference type="AlphaFoldDB" id="A0A1Y1S1X6"/>
<organism evidence="5 6">
    <name type="scientific">Marispirochaeta aestuarii</name>
    <dbReference type="NCBI Taxonomy" id="1963862"/>
    <lineage>
        <taxon>Bacteria</taxon>
        <taxon>Pseudomonadati</taxon>
        <taxon>Spirochaetota</taxon>
        <taxon>Spirochaetia</taxon>
        <taxon>Spirochaetales</taxon>
        <taxon>Spirochaetaceae</taxon>
        <taxon>Marispirochaeta</taxon>
    </lineage>
</organism>
<dbReference type="InterPro" id="IPR000160">
    <property type="entry name" value="GGDEF_dom"/>
</dbReference>
<dbReference type="PANTHER" id="PTHR45138">
    <property type="entry name" value="REGULATORY COMPONENTS OF SENSORY TRANSDUCTION SYSTEM"/>
    <property type="match status" value="1"/>
</dbReference>
<keyword evidence="3" id="KW-0812">Transmembrane</keyword>
<dbReference type="InterPro" id="IPR029787">
    <property type="entry name" value="Nucleotide_cyclase"/>
</dbReference>
<dbReference type="InterPro" id="IPR050469">
    <property type="entry name" value="Diguanylate_Cyclase"/>
</dbReference>